<dbReference type="Proteomes" id="UP000240010">
    <property type="component" value="Unassembled WGS sequence"/>
</dbReference>
<dbReference type="Gene3D" id="3.40.720.10">
    <property type="entry name" value="Alkaline Phosphatase, subunit A"/>
    <property type="match status" value="1"/>
</dbReference>
<accession>A0A2S6HFQ5</accession>
<keyword evidence="3 6" id="KW-0812">Transmembrane</keyword>
<dbReference type="GO" id="GO:0005886">
    <property type="term" value="C:plasma membrane"/>
    <property type="evidence" value="ECO:0007669"/>
    <property type="project" value="UniProtKB-SubCell"/>
</dbReference>
<keyword evidence="8" id="KW-0808">Transferase</keyword>
<feature type="transmembrane region" description="Helical" evidence="6">
    <location>
        <begin position="102"/>
        <end position="121"/>
    </location>
</feature>
<evidence type="ECO:0000256" key="3">
    <source>
        <dbReference type="ARBA" id="ARBA00022692"/>
    </source>
</evidence>
<reference evidence="8 9" key="1">
    <citation type="submission" date="2018-02" db="EMBL/GenBank/DDBJ databases">
        <title>Subsurface microbial communities from deep shales in Ohio and West Virginia, USA.</title>
        <authorList>
            <person name="Wrighton K."/>
        </authorList>
    </citation>
    <scope>NUCLEOTIDE SEQUENCE [LARGE SCALE GENOMIC DNA]</scope>
    <source>
        <strain evidence="8 9">OWC-DMM</strain>
    </source>
</reference>
<dbReference type="InterPro" id="IPR000917">
    <property type="entry name" value="Sulfatase_N"/>
</dbReference>
<sequence length="624" mass="70357">MRLKLLPLLSTTLLYVLYYLISTFKFDVQILTASVPYDYLLQLVVAYVLYALSKRVWIFLVIHALLMGLLYVGNAVKISFFGGPIMPDDVFALQSLLLILDGWRFFAAAIPLAAIASLLLFNFSMRHWSAYLASLAVILLGLTVAYKPFILLDPLDGYFGNSVWDQRSNYVWRGATLYSLLESARYFAAAEVIPDADMAQEAADKLLAAGLTGSLPAATLPVAQKKEPVTKAFTPRNIHIVLLESFWDPSVLKKAKYKQNPLSPEFRELWKSAEYSHALSPVFGGFTANSEFEVLCGFPAVKDAVKFERQLLNDVPCLPHLLADKGYRTIASHPNVPVFWNRVNAYKRMGFQTYWSLEDFVQDDMNREFMSDSTLYRQVLEKISGSMDAKQPVLDYIVTYFGHWNYPLSESRPNKISSPSPIEEVSAYANTVYYKSRELMVFINEMRKRDPEGIIVVFGDHLPFLGENFAGYVESGVLTSNRREFTPTMFKAYVSTPMLIIDGKRGPLKIGSLPLYQVPKLLLDLLNFNEPSIMDYSAPLPGMRVRPLPGMHFNTLADGTVELCNDPPYSEACQLSSRWLENISIVSNDIFMGRQFTRPKYSPEKQPEPVTTAAVIPQAIAEAK</sequence>
<feature type="transmembrane region" description="Helical" evidence="6">
    <location>
        <begin position="5"/>
        <end position="24"/>
    </location>
</feature>
<dbReference type="SUPFAM" id="SSF53649">
    <property type="entry name" value="Alkaline phosphatase-like"/>
    <property type="match status" value="1"/>
</dbReference>
<evidence type="ECO:0000256" key="4">
    <source>
        <dbReference type="ARBA" id="ARBA00022989"/>
    </source>
</evidence>
<organism evidence="8 9">
    <name type="scientific">Methylobacter tundripaludum</name>
    <dbReference type="NCBI Taxonomy" id="173365"/>
    <lineage>
        <taxon>Bacteria</taxon>
        <taxon>Pseudomonadati</taxon>
        <taxon>Pseudomonadota</taxon>
        <taxon>Gammaproteobacteria</taxon>
        <taxon>Methylococcales</taxon>
        <taxon>Methylococcaceae</taxon>
        <taxon>Methylobacter</taxon>
    </lineage>
</organism>
<dbReference type="CDD" id="cd16015">
    <property type="entry name" value="LTA_synthase"/>
    <property type="match status" value="1"/>
</dbReference>
<evidence type="ECO:0000256" key="6">
    <source>
        <dbReference type="SAM" id="Phobius"/>
    </source>
</evidence>
<keyword evidence="5 6" id="KW-0472">Membrane</keyword>
<evidence type="ECO:0000259" key="7">
    <source>
        <dbReference type="Pfam" id="PF00884"/>
    </source>
</evidence>
<comment type="subcellular location">
    <subcellularLocation>
        <location evidence="1">Cell membrane</location>
        <topology evidence="1">Multi-pass membrane protein</topology>
    </subcellularLocation>
</comment>
<proteinExistence type="predicted"/>
<dbReference type="InterPro" id="IPR050448">
    <property type="entry name" value="OpgB/LTA_synthase_biosynth"/>
</dbReference>
<dbReference type="PANTHER" id="PTHR47371:SF3">
    <property type="entry name" value="PHOSPHOGLYCEROL TRANSFERASE I"/>
    <property type="match status" value="1"/>
</dbReference>
<name>A0A2S6HFQ5_9GAMM</name>
<feature type="transmembrane region" description="Helical" evidence="6">
    <location>
        <begin position="30"/>
        <end position="50"/>
    </location>
</feature>
<evidence type="ECO:0000256" key="1">
    <source>
        <dbReference type="ARBA" id="ARBA00004651"/>
    </source>
</evidence>
<evidence type="ECO:0000313" key="8">
    <source>
        <dbReference type="EMBL" id="PPK76266.1"/>
    </source>
</evidence>
<dbReference type="PANTHER" id="PTHR47371">
    <property type="entry name" value="LIPOTEICHOIC ACID SYNTHASE"/>
    <property type="match status" value="1"/>
</dbReference>
<feature type="domain" description="Sulfatase N-terminal" evidence="7">
    <location>
        <begin position="236"/>
        <end position="479"/>
    </location>
</feature>
<gene>
    <name evidence="8" type="ORF">B0F87_104358</name>
</gene>
<protein>
    <submittedName>
        <fullName evidence="8">Phosphoglycerol transferase MdoB-like AlkP superfamily enzyme</fullName>
    </submittedName>
</protein>
<comment type="caution">
    <text evidence="8">The sequence shown here is derived from an EMBL/GenBank/DDBJ whole genome shotgun (WGS) entry which is preliminary data.</text>
</comment>
<dbReference type="InterPro" id="IPR017850">
    <property type="entry name" value="Alkaline_phosphatase_core_sf"/>
</dbReference>
<dbReference type="AlphaFoldDB" id="A0A2S6HFQ5"/>
<evidence type="ECO:0000313" key="9">
    <source>
        <dbReference type="Proteomes" id="UP000240010"/>
    </source>
</evidence>
<dbReference type="EMBL" id="PTIZ01000004">
    <property type="protein sequence ID" value="PPK76266.1"/>
    <property type="molecule type" value="Genomic_DNA"/>
</dbReference>
<keyword evidence="2" id="KW-1003">Cell membrane</keyword>
<feature type="transmembrane region" description="Helical" evidence="6">
    <location>
        <begin position="57"/>
        <end position="82"/>
    </location>
</feature>
<dbReference type="GO" id="GO:0016740">
    <property type="term" value="F:transferase activity"/>
    <property type="evidence" value="ECO:0007669"/>
    <property type="project" value="UniProtKB-KW"/>
</dbReference>
<feature type="transmembrane region" description="Helical" evidence="6">
    <location>
        <begin position="128"/>
        <end position="146"/>
    </location>
</feature>
<evidence type="ECO:0000256" key="2">
    <source>
        <dbReference type="ARBA" id="ARBA00022475"/>
    </source>
</evidence>
<evidence type="ECO:0000256" key="5">
    <source>
        <dbReference type="ARBA" id="ARBA00023136"/>
    </source>
</evidence>
<keyword evidence="4 6" id="KW-1133">Transmembrane helix</keyword>
<dbReference type="Pfam" id="PF00884">
    <property type="entry name" value="Sulfatase"/>
    <property type="match status" value="1"/>
</dbReference>
<dbReference type="RefSeq" id="WP_104428738.1">
    <property type="nucleotide sequence ID" value="NZ_PTIZ01000004.1"/>
</dbReference>